<dbReference type="GO" id="GO:0015074">
    <property type="term" value="P:DNA integration"/>
    <property type="evidence" value="ECO:0007669"/>
    <property type="project" value="InterPro"/>
</dbReference>
<dbReference type="PROSITE" id="PS50994">
    <property type="entry name" value="INTEGRASE"/>
    <property type="match status" value="1"/>
</dbReference>
<dbReference type="RefSeq" id="WP_228850266.1">
    <property type="nucleotide sequence ID" value="NZ_JADCKQ010000040.1"/>
</dbReference>
<dbReference type="AlphaFoldDB" id="A0A8J7LRG8"/>
<dbReference type="SUPFAM" id="SSF53098">
    <property type="entry name" value="Ribonuclease H-like"/>
    <property type="match status" value="1"/>
</dbReference>
<evidence type="ECO:0000259" key="1">
    <source>
        <dbReference type="PROSITE" id="PS50994"/>
    </source>
</evidence>
<evidence type="ECO:0000313" key="2">
    <source>
        <dbReference type="EMBL" id="MBI1495572.1"/>
    </source>
</evidence>
<proteinExistence type="predicted"/>
<dbReference type="InterPro" id="IPR001584">
    <property type="entry name" value="Integrase_cat-core"/>
</dbReference>
<protein>
    <submittedName>
        <fullName evidence="2">IS3 family transposase</fullName>
    </submittedName>
</protein>
<dbReference type="InterPro" id="IPR048020">
    <property type="entry name" value="Transpos_IS3"/>
</dbReference>
<feature type="non-terminal residue" evidence="2">
    <location>
        <position position="1"/>
    </location>
</feature>
<evidence type="ECO:0000313" key="3">
    <source>
        <dbReference type="Proteomes" id="UP000640583"/>
    </source>
</evidence>
<name>A0A8J7LRG8_9RHOB</name>
<accession>A0A8J7LRG8</accession>
<dbReference type="InterPro" id="IPR012337">
    <property type="entry name" value="RNaseH-like_sf"/>
</dbReference>
<dbReference type="PANTHER" id="PTHR46889">
    <property type="entry name" value="TRANSPOSASE INSF FOR INSERTION SEQUENCE IS3B-RELATED"/>
    <property type="match status" value="1"/>
</dbReference>
<dbReference type="Gene3D" id="3.30.420.10">
    <property type="entry name" value="Ribonuclease H-like superfamily/Ribonuclease H"/>
    <property type="match status" value="1"/>
</dbReference>
<gene>
    <name evidence="2" type="ORF">H1D41_18240</name>
</gene>
<dbReference type="InterPro" id="IPR036397">
    <property type="entry name" value="RNaseH_sf"/>
</dbReference>
<dbReference type="PANTHER" id="PTHR46889:SF4">
    <property type="entry name" value="TRANSPOSASE INSO FOR INSERTION SEQUENCE ELEMENT IS911B-RELATED"/>
    <property type="match status" value="1"/>
</dbReference>
<reference evidence="2" key="1">
    <citation type="submission" date="2020-10" db="EMBL/GenBank/DDBJ databases">
        <title>Paenihalocynthiibacter styelae gen. nov., sp. nov., isolated from stalked sea squirt Styela clava.</title>
        <authorList>
            <person name="Kim Y.-O."/>
            <person name="Yoon J.-H."/>
        </authorList>
    </citation>
    <scope>NUCLEOTIDE SEQUENCE</scope>
    <source>
        <strain evidence="2">MYP1-1</strain>
    </source>
</reference>
<organism evidence="2 3">
    <name type="scientific">Halocynthiibacter styelae</name>
    <dbReference type="NCBI Taxonomy" id="2761955"/>
    <lineage>
        <taxon>Bacteria</taxon>
        <taxon>Pseudomonadati</taxon>
        <taxon>Pseudomonadota</taxon>
        <taxon>Alphaproteobacteria</taxon>
        <taxon>Rhodobacterales</taxon>
        <taxon>Paracoccaceae</taxon>
        <taxon>Halocynthiibacter</taxon>
    </lineage>
</organism>
<dbReference type="Proteomes" id="UP000640583">
    <property type="component" value="Unassembled WGS sequence"/>
</dbReference>
<feature type="domain" description="Integrase catalytic" evidence="1">
    <location>
        <begin position="26"/>
        <end position="189"/>
    </location>
</feature>
<keyword evidence="3" id="KW-1185">Reference proteome</keyword>
<dbReference type="GO" id="GO:0003676">
    <property type="term" value="F:nucleic acid binding"/>
    <property type="evidence" value="ECO:0007669"/>
    <property type="project" value="InterPro"/>
</dbReference>
<comment type="caution">
    <text evidence="2">The sequence shown here is derived from an EMBL/GenBank/DDBJ whole genome shotgun (WGS) entry which is preliminary data.</text>
</comment>
<dbReference type="InterPro" id="IPR050900">
    <property type="entry name" value="Transposase_IS3/IS150/IS904"/>
</dbReference>
<sequence>TRKNKVTTDSNHRFNIAPNLLDQDFSATGPNQKWAGDISYIWTNEGWLYLAVVIDLYSRRVIGWAVSNRMKRDLAIRALDMAVALRRPPKGCIHHTDRGSQYCSGDYQKRLKRHGFLVSMSGKGNCYDNSMVETFFKSLKAELIWRQKWETRRQTEGAIFQYINGFYNPRRRHSSLGGKSPLAFERRTA</sequence>
<dbReference type="Pfam" id="PF13333">
    <property type="entry name" value="rve_2"/>
    <property type="match status" value="1"/>
</dbReference>
<dbReference type="NCBIfam" id="NF033516">
    <property type="entry name" value="transpos_IS3"/>
    <property type="match status" value="1"/>
</dbReference>
<dbReference type="EMBL" id="JADCKQ010000040">
    <property type="protein sequence ID" value="MBI1495572.1"/>
    <property type="molecule type" value="Genomic_DNA"/>
</dbReference>
<dbReference type="Pfam" id="PF00665">
    <property type="entry name" value="rve"/>
    <property type="match status" value="1"/>
</dbReference>